<evidence type="ECO:0000313" key="3">
    <source>
        <dbReference type="Proteomes" id="UP000053669"/>
    </source>
</evidence>
<protein>
    <submittedName>
        <fullName evidence="2">Peptidase</fullName>
    </submittedName>
</protein>
<dbReference type="Gene3D" id="1.10.1780.10">
    <property type="entry name" value="Clp, N-terminal domain"/>
    <property type="match status" value="2"/>
</dbReference>
<proteinExistence type="predicted"/>
<dbReference type="RefSeq" id="WP_059211145.1">
    <property type="nucleotide sequence ID" value="NZ_KQ948678.1"/>
</dbReference>
<organism evidence="2 3">
    <name type="scientific">Streptomyces canus</name>
    <dbReference type="NCBI Taxonomy" id="58343"/>
    <lineage>
        <taxon>Bacteria</taxon>
        <taxon>Bacillati</taxon>
        <taxon>Actinomycetota</taxon>
        <taxon>Actinomycetes</taxon>
        <taxon>Kitasatosporales</taxon>
        <taxon>Streptomycetaceae</taxon>
        <taxon>Streptomyces</taxon>
        <taxon>Streptomyces aurantiacus group</taxon>
    </lineage>
</organism>
<dbReference type="AlphaFoldDB" id="A0A117QWG0"/>
<evidence type="ECO:0000256" key="1">
    <source>
        <dbReference type="SAM" id="MobiDB-lite"/>
    </source>
</evidence>
<gene>
    <name evidence="2" type="ORF">AQJ46_44940</name>
</gene>
<dbReference type="InterPro" id="IPR036628">
    <property type="entry name" value="Clp_N_dom_sf"/>
</dbReference>
<sequence length="188" mass="20027">MHPRIPRQSAREQTGPPPVSPDGAVRLSAELTAVVSGARRRALRDGDRQIDTAHLLHSLLDADAEAYAVFDAEPQLPRLLGYLVQRSIGYGLRWQGSIEDSGAVPAVTTTEGLSPLAAGAMEYARARAERRADGPARGIDLLAAILVDPESRAVEVLTRAGIDARAVSARIDDRLPGGLWGGPPRSSR</sequence>
<dbReference type="STRING" id="58343.AQJ46_44940"/>
<name>A0A117QWG0_9ACTN</name>
<reference evidence="2 3" key="1">
    <citation type="submission" date="2015-10" db="EMBL/GenBank/DDBJ databases">
        <title>Draft genome sequence of Streptomyces canus DSM 40017, type strain for the species Streptomyces canus.</title>
        <authorList>
            <person name="Ruckert C."/>
            <person name="Winkler A."/>
            <person name="Kalinowski J."/>
            <person name="Kampfer P."/>
            <person name="Glaeser S."/>
        </authorList>
    </citation>
    <scope>NUCLEOTIDE SEQUENCE [LARGE SCALE GENOMIC DNA]</scope>
    <source>
        <strain evidence="2 3">DSM 40017</strain>
    </source>
</reference>
<evidence type="ECO:0000313" key="2">
    <source>
        <dbReference type="EMBL" id="KUN57866.1"/>
    </source>
</evidence>
<accession>A0A117QWG0</accession>
<dbReference type="SUPFAM" id="SSF81923">
    <property type="entry name" value="Double Clp-N motif"/>
    <property type="match status" value="1"/>
</dbReference>
<dbReference type="EMBL" id="LMWU01000066">
    <property type="protein sequence ID" value="KUN57866.1"/>
    <property type="molecule type" value="Genomic_DNA"/>
</dbReference>
<feature type="region of interest" description="Disordered" evidence="1">
    <location>
        <begin position="1"/>
        <end position="24"/>
    </location>
</feature>
<comment type="caution">
    <text evidence="2">The sequence shown here is derived from an EMBL/GenBank/DDBJ whole genome shotgun (WGS) entry which is preliminary data.</text>
</comment>
<dbReference type="Proteomes" id="UP000053669">
    <property type="component" value="Unassembled WGS sequence"/>
</dbReference>